<dbReference type="AlphaFoldDB" id="A0A413F7R0"/>
<evidence type="ECO:0000256" key="3">
    <source>
        <dbReference type="ARBA" id="ARBA00022801"/>
    </source>
</evidence>
<evidence type="ECO:0000256" key="4">
    <source>
        <dbReference type="ARBA" id="ARBA00022833"/>
    </source>
</evidence>
<dbReference type="OrthoDB" id="9801445at2"/>
<dbReference type="PANTHER" id="PTHR35005:SF1">
    <property type="entry name" value="2-AMINO-5-FORMYLAMINO-6-RIBOSYLAMINOPYRIMIDIN-4(3H)-ONE 5'-MONOPHOSPHATE DEFORMYLASE"/>
    <property type="match status" value="1"/>
</dbReference>
<dbReference type="InterPro" id="IPR024087">
    <property type="entry name" value="Creatininase-like_sf"/>
</dbReference>
<evidence type="ECO:0000313" key="6">
    <source>
        <dbReference type="EMBL" id="RGX22125.1"/>
    </source>
</evidence>
<sequence>MSKWQIPYPQEVKVAGYMDSDEPIYFQNMTMKQSEERLKENDILILPIGSTECHGAHACYGEDTFLVTRMAEQVAKKTGCTVSQPIWFGSHPYHHMGMPGTIPINENTFCDYIAQVLAGFWNAGYRKIILLNGHGQEYVIPTAIHQFARKYQVPAVMMNVNWYYAIPEYLKVGDPKCKFETPFNHADEQETSFSLALFPEMIHMEDAPDTDLHTFLPPGHIDNAGNIYGRAVKWYCHAGAGTIEVVGNPEGVVGKAKLATAGKAIPATEALLDYLEKLVNDIHEKWPAGVLPECDKVTQRFTEETLEDLKKGPLNGGKHIYTIAAY</sequence>
<dbReference type="EMBL" id="QSBM01000028">
    <property type="protein sequence ID" value="RGX22125.1"/>
    <property type="molecule type" value="Genomic_DNA"/>
</dbReference>
<evidence type="ECO:0000256" key="1">
    <source>
        <dbReference type="ARBA" id="ARBA00001947"/>
    </source>
</evidence>
<dbReference type="RefSeq" id="WP_007709192.1">
    <property type="nucleotide sequence ID" value="NZ_BAABXR010000001.1"/>
</dbReference>
<gene>
    <name evidence="6" type="ORF">DWV29_25800</name>
</gene>
<dbReference type="InterPro" id="IPR049842">
    <property type="entry name" value="Diketo_inos_hlase_IolN"/>
</dbReference>
<dbReference type="Gene3D" id="3.40.50.10310">
    <property type="entry name" value="Creatininase"/>
    <property type="match status" value="1"/>
</dbReference>
<accession>A0A413F7R0</accession>
<dbReference type="GO" id="GO:0046872">
    <property type="term" value="F:metal ion binding"/>
    <property type="evidence" value="ECO:0007669"/>
    <property type="project" value="UniProtKB-KW"/>
</dbReference>
<name>A0A413F7R0_9FIRM</name>
<dbReference type="GO" id="GO:0009231">
    <property type="term" value="P:riboflavin biosynthetic process"/>
    <property type="evidence" value="ECO:0007669"/>
    <property type="project" value="TreeGrafter"/>
</dbReference>
<comment type="cofactor">
    <cofactor evidence="1">
        <name>Zn(2+)</name>
        <dbReference type="ChEBI" id="CHEBI:29105"/>
    </cofactor>
</comment>
<comment type="similarity">
    <text evidence="5">Belongs to the creatininase superfamily.</text>
</comment>
<keyword evidence="2" id="KW-0479">Metal-binding</keyword>
<organism evidence="6 7">
    <name type="scientific">Enterocloster asparagiformis</name>
    <dbReference type="NCBI Taxonomy" id="333367"/>
    <lineage>
        <taxon>Bacteria</taxon>
        <taxon>Bacillati</taxon>
        <taxon>Bacillota</taxon>
        <taxon>Clostridia</taxon>
        <taxon>Lachnospirales</taxon>
        <taxon>Lachnospiraceae</taxon>
        <taxon>Enterocloster</taxon>
    </lineage>
</organism>
<protein>
    <submittedName>
        <fullName evidence="6">Creatininase family protein</fullName>
    </submittedName>
</protein>
<keyword evidence="4" id="KW-0862">Zinc</keyword>
<keyword evidence="3" id="KW-0378">Hydrolase</keyword>
<proteinExistence type="inferred from homology"/>
<dbReference type="GO" id="GO:0016811">
    <property type="term" value="F:hydrolase activity, acting on carbon-nitrogen (but not peptide) bonds, in linear amides"/>
    <property type="evidence" value="ECO:0007669"/>
    <property type="project" value="TreeGrafter"/>
</dbReference>
<evidence type="ECO:0000256" key="2">
    <source>
        <dbReference type="ARBA" id="ARBA00022723"/>
    </source>
</evidence>
<dbReference type="PANTHER" id="PTHR35005">
    <property type="entry name" value="3-DEHYDRO-SCYLLO-INOSOSE HYDROLASE"/>
    <property type="match status" value="1"/>
</dbReference>
<dbReference type="Proteomes" id="UP000283880">
    <property type="component" value="Unassembled WGS sequence"/>
</dbReference>
<dbReference type="InterPro" id="IPR003785">
    <property type="entry name" value="Creatininase/forma_Hydrolase"/>
</dbReference>
<dbReference type="NCBIfam" id="NF041098">
    <property type="entry name" value="diketo_inos_hlase_IolN"/>
    <property type="match status" value="1"/>
</dbReference>
<dbReference type="SUPFAM" id="SSF102215">
    <property type="entry name" value="Creatininase"/>
    <property type="match status" value="1"/>
</dbReference>
<evidence type="ECO:0000256" key="5">
    <source>
        <dbReference type="ARBA" id="ARBA00024029"/>
    </source>
</evidence>
<comment type="caution">
    <text evidence="6">The sequence shown here is derived from an EMBL/GenBank/DDBJ whole genome shotgun (WGS) entry which is preliminary data.</text>
</comment>
<evidence type="ECO:0000313" key="7">
    <source>
        <dbReference type="Proteomes" id="UP000283880"/>
    </source>
</evidence>
<dbReference type="Pfam" id="PF02633">
    <property type="entry name" value="Creatininase"/>
    <property type="match status" value="1"/>
</dbReference>
<reference evidence="6 7" key="1">
    <citation type="submission" date="2018-08" db="EMBL/GenBank/DDBJ databases">
        <title>A genome reference for cultivated species of the human gut microbiota.</title>
        <authorList>
            <person name="Zou Y."/>
            <person name="Xue W."/>
            <person name="Luo G."/>
        </authorList>
    </citation>
    <scope>NUCLEOTIDE SEQUENCE [LARGE SCALE GENOMIC DNA]</scope>
    <source>
        <strain evidence="6 7">AF04-15</strain>
    </source>
</reference>